<protein>
    <recommendedName>
        <fullName evidence="3">C2H2-type domain-containing protein</fullName>
    </recommendedName>
</protein>
<dbReference type="Gene3D" id="3.30.160.60">
    <property type="entry name" value="Classic Zinc Finger"/>
    <property type="match status" value="1"/>
</dbReference>
<name>A0A9P6MF11_9FUNG</name>
<feature type="compositionally biased region" description="Polar residues" evidence="2">
    <location>
        <begin position="209"/>
        <end position="238"/>
    </location>
</feature>
<accession>A0A9P6MF11</accession>
<feature type="compositionally biased region" description="Low complexity" evidence="2">
    <location>
        <begin position="195"/>
        <end position="208"/>
    </location>
</feature>
<sequence length="290" mass="32605">MNISHLLNPVGSGYDQDAFDRRPSCSHSPDNERHDQTGTRPQMYESRKHLTSDSVEQLEHLSFWDARYNSDSDSSNSNENNNHRNNNNDLASDTTFSHGYDHDNRYHSDSPYSRSDHAYNTHALRKSNQPPTPGEEPLSPVVKTSSVDDPERTMGLINDKRKYMKQSNGSYHEAAEAEVGHNTSHSNQSEGSTVRSPRQSQSPSEPSPNHGQLTPESPDQQRQESGSDTSDAIPTTIVFQRNADGKFRCTWPRCGKEFAVESRLSTHYRIHSGKPPYPCGYPGCTKAFHT</sequence>
<dbReference type="PROSITE" id="PS00028">
    <property type="entry name" value="ZINC_FINGER_C2H2_1"/>
    <property type="match status" value="1"/>
</dbReference>
<keyword evidence="1" id="KW-0479">Metal-binding</keyword>
<gene>
    <name evidence="4" type="ORF">BGZ65_008987</name>
</gene>
<keyword evidence="5" id="KW-1185">Reference proteome</keyword>
<keyword evidence="1" id="KW-0862">Zinc</keyword>
<feature type="compositionally biased region" description="Basic and acidic residues" evidence="2">
    <location>
        <begin position="99"/>
        <end position="119"/>
    </location>
</feature>
<proteinExistence type="predicted"/>
<dbReference type="PROSITE" id="PS50157">
    <property type="entry name" value="ZINC_FINGER_C2H2_2"/>
    <property type="match status" value="1"/>
</dbReference>
<evidence type="ECO:0000313" key="4">
    <source>
        <dbReference type="EMBL" id="KAF9995359.1"/>
    </source>
</evidence>
<dbReference type="SUPFAM" id="SSF57667">
    <property type="entry name" value="beta-beta-alpha zinc fingers"/>
    <property type="match status" value="1"/>
</dbReference>
<evidence type="ECO:0000256" key="1">
    <source>
        <dbReference type="PROSITE-ProRule" id="PRU00042"/>
    </source>
</evidence>
<feature type="compositionally biased region" description="Polar residues" evidence="2">
    <location>
        <begin position="181"/>
        <end position="194"/>
    </location>
</feature>
<organism evidence="4 5">
    <name type="scientific">Modicella reniformis</name>
    <dbReference type="NCBI Taxonomy" id="1440133"/>
    <lineage>
        <taxon>Eukaryota</taxon>
        <taxon>Fungi</taxon>
        <taxon>Fungi incertae sedis</taxon>
        <taxon>Mucoromycota</taxon>
        <taxon>Mortierellomycotina</taxon>
        <taxon>Mortierellomycetes</taxon>
        <taxon>Mortierellales</taxon>
        <taxon>Mortierellaceae</taxon>
        <taxon>Modicella</taxon>
    </lineage>
</organism>
<dbReference type="InterPro" id="IPR036236">
    <property type="entry name" value="Znf_C2H2_sf"/>
</dbReference>
<feature type="region of interest" description="Disordered" evidence="2">
    <location>
        <begin position="1"/>
        <end position="54"/>
    </location>
</feature>
<dbReference type="OrthoDB" id="654211at2759"/>
<evidence type="ECO:0000256" key="2">
    <source>
        <dbReference type="SAM" id="MobiDB-lite"/>
    </source>
</evidence>
<feature type="region of interest" description="Disordered" evidence="2">
    <location>
        <begin position="67"/>
        <end position="238"/>
    </location>
</feature>
<feature type="non-terminal residue" evidence="4">
    <location>
        <position position="290"/>
    </location>
</feature>
<evidence type="ECO:0000259" key="3">
    <source>
        <dbReference type="PROSITE" id="PS50157"/>
    </source>
</evidence>
<dbReference type="InterPro" id="IPR013087">
    <property type="entry name" value="Znf_C2H2_type"/>
</dbReference>
<evidence type="ECO:0000313" key="5">
    <source>
        <dbReference type="Proteomes" id="UP000749646"/>
    </source>
</evidence>
<dbReference type="Proteomes" id="UP000749646">
    <property type="component" value="Unassembled WGS sequence"/>
</dbReference>
<dbReference type="GO" id="GO:0008270">
    <property type="term" value="F:zinc ion binding"/>
    <property type="evidence" value="ECO:0007669"/>
    <property type="project" value="UniProtKB-KW"/>
</dbReference>
<feature type="compositionally biased region" description="Basic and acidic residues" evidence="2">
    <location>
        <begin position="18"/>
        <end position="37"/>
    </location>
</feature>
<dbReference type="AlphaFoldDB" id="A0A9P6MF11"/>
<feature type="compositionally biased region" description="Low complexity" evidence="2">
    <location>
        <begin position="69"/>
        <end position="93"/>
    </location>
</feature>
<comment type="caution">
    <text evidence="4">The sequence shown here is derived from an EMBL/GenBank/DDBJ whole genome shotgun (WGS) entry which is preliminary data.</text>
</comment>
<keyword evidence="1" id="KW-0863">Zinc-finger</keyword>
<feature type="domain" description="C2H2-type" evidence="3">
    <location>
        <begin position="247"/>
        <end position="276"/>
    </location>
</feature>
<reference evidence="4" key="1">
    <citation type="journal article" date="2020" name="Fungal Divers.">
        <title>Resolving the Mortierellaceae phylogeny through synthesis of multi-gene phylogenetics and phylogenomics.</title>
        <authorList>
            <person name="Vandepol N."/>
            <person name="Liber J."/>
            <person name="Desiro A."/>
            <person name="Na H."/>
            <person name="Kennedy M."/>
            <person name="Barry K."/>
            <person name="Grigoriev I.V."/>
            <person name="Miller A.N."/>
            <person name="O'Donnell K."/>
            <person name="Stajich J.E."/>
            <person name="Bonito G."/>
        </authorList>
    </citation>
    <scope>NUCLEOTIDE SEQUENCE</scope>
    <source>
        <strain evidence="4">MES-2147</strain>
    </source>
</reference>
<dbReference type="EMBL" id="JAAAHW010001369">
    <property type="protein sequence ID" value="KAF9995359.1"/>
    <property type="molecule type" value="Genomic_DNA"/>
</dbReference>